<proteinExistence type="inferred from homology"/>
<dbReference type="SUPFAM" id="SSF52980">
    <property type="entry name" value="Restriction endonuclease-like"/>
    <property type="match status" value="1"/>
</dbReference>
<dbReference type="eggNOG" id="COG0792">
    <property type="taxonomic scope" value="Bacteria"/>
</dbReference>
<dbReference type="InterPro" id="IPR011335">
    <property type="entry name" value="Restrct_endonuc-II-like"/>
</dbReference>
<dbReference type="PANTHER" id="PTHR34039">
    <property type="entry name" value="UPF0102 PROTEIN YRAN"/>
    <property type="match status" value="1"/>
</dbReference>
<gene>
    <name evidence="3" type="ordered locus">Desru_1819</name>
</gene>
<dbReference type="HOGENOM" id="CLU_115353_2_3_9"/>
<dbReference type="GO" id="GO:0003676">
    <property type="term" value="F:nucleic acid binding"/>
    <property type="evidence" value="ECO:0007669"/>
    <property type="project" value="InterPro"/>
</dbReference>
<comment type="similarity">
    <text evidence="1 2">Belongs to the UPF0102 family.</text>
</comment>
<dbReference type="InterPro" id="IPR011856">
    <property type="entry name" value="tRNA_endonuc-like_dom_sf"/>
</dbReference>
<accession>F6DTM0</accession>
<dbReference type="NCBIfam" id="NF009154">
    <property type="entry name" value="PRK12497.3-3"/>
    <property type="match status" value="1"/>
</dbReference>
<protein>
    <recommendedName>
        <fullName evidence="2">UPF0102 protein Desru_1819</fullName>
    </recommendedName>
</protein>
<evidence type="ECO:0000256" key="2">
    <source>
        <dbReference type="HAMAP-Rule" id="MF_00048"/>
    </source>
</evidence>
<keyword evidence="4" id="KW-1185">Reference proteome</keyword>
<sequence length="122" mass="14041">MDDTRKALGNRGEEVAAGFLRQLGWKIIERNYRCRMGELDMVATDDQGVLVFVEVRTRSGSSHGLPEESVLLGKQKRLRMLAEYYLLLHPEWRNKPCRFDVLAVQLAARGEIKTVRHIKNAF</sequence>
<evidence type="ECO:0000313" key="4">
    <source>
        <dbReference type="Proteomes" id="UP000009234"/>
    </source>
</evidence>
<dbReference type="CDD" id="cd20736">
    <property type="entry name" value="PoNe_Nuclease"/>
    <property type="match status" value="1"/>
</dbReference>
<dbReference type="HAMAP" id="MF_00048">
    <property type="entry name" value="UPF0102"/>
    <property type="match status" value="1"/>
</dbReference>
<reference evidence="4" key="1">
    <citation type="submission" date="2011-05" db="EMBL/GenBank/DDBJ databases">
        <title>Complete sequence of Desulfotomaculum ruminis DSM 2154.</title>
        <authorList>
            <person name="Lucas S."/>
            <person name="Copeland A."/>
            <person name="Lapidus A."/>
            <person name="Cheng J.-F."/>
            <person name="Goodwin L."/>
            <person name="Pitluck S."/>
            <person name="Lu M."/>
            <person name="Detter J.C."/>
            <person name="Han C."/>
            <person name="Tapia R."/>
            <person name="Land M."/>
            <person name="Hauser L."/>
            <person name="Kyrpides N."/>
            <person name="Ivanova N."/>
            <person name="Mikhailova N."/>
            <person name="Pagani I."/>
            <person name="Stams A.J.M."/>
            <person name="Plugge C.M."/>
            <person name="Muyzer G."/>
            <person name="Kuever J."/>
            <person name="Parshina S.N."/>
            <person name="Ivanova A.E."/>
            <person name="Nazina T.N."/>
            <person name="Brambilla E."/>
            <person name="Spring S."/>
            <person name="Klenk H.-P."/>
            <person name="Woyke T."/>
        </authorList>
    </citation>
    <scope>NUCLEOTIDE SEQUENCE [LARGE SCALE GENOMIC DNA]</scope>
    <source>
        <strain evidence="4">ATCC 23193 / DSM 2154 / NCIB 8452 / DL</strain>
    </source>
</reference>
<name>F6DTM0_DESRL</name>
<evidence type="ECO:0000313" key="3">
    <source>
        <dbReference type="EMBL" id="AEG60082.1"/>
    </source>
</evidence>
<dbReference type="Gene3D" id="3.40.1350.10">
    <property type="match status" value="1"/>
</dbReference>
<reference evidence="3 4" key="2">
    <citation type="journal article" date="2012" name="Stand. Genomic Sci.">
        <title>Complete genome sequence of the sulfate-reducing firmicute Desulfotomaculum ruminis type strain (DL(T)).</title>
        <authorList>
            <person name="Spring S."/>
            <person name="Visser M."/>
            <person name="Lu M."/>
            <person name="Copeland A."/>
            <person name="Lapidus A."/>
            <person name="Lucas S."/>
            <person name="Cheng J.F."/>
            <person name="Han C."/>
            <person name="Tapia R."/>
            <person name="Goodwin L.A."/>
            <person name="Pitluck S."/>
            <person name="Ivanova N."/>
            <person name="Land M."/>
            <person name="Hauser L."/>
            <person name="Larimer F."/>
            <person name="Rohde M."/>
            <person name="Goker M."/>
            <person name="Detter J.C."/>
            <person name="Kyrpides N.C."/>
            <person name="Woyke T."/>
            <person name="Schaap P.J."/>
            <person name="Plugge C.M."/>
            <person name="Muyzer G."/>
            <person name="Kuever J."/>
            <person name="Pereira I.A."/>
            <person name="Parshina S.N."/>
            <person name="Bernier-Latmani R."/>
            <person name="Stams A.J."/>
            <person name="Klenk H.P."/>
        </authorList>
    </citation>
    <scope>NUCLEOTIDE SEQUENCE [LARGE SCALE GENOMIC DNA]</scope>
    <source>
        <strain evidence="4">ATCC 23193 / DSM 2154 / NCIB 8452 / DL</strain>
    </source>
</reference>
<evidence type="ECO:0000256" key="1">
    <source>
        <dbReference type="ARBA" id="ARBA00006738"/>
    </source>
</evidence>
<dbReference type="NCBIfam" id="NF009150">
    <property type="entry name" value="PRK12497.1-3"/>
    <property type="match status" value="1"/>
</dbReference>
<organism evidence="3 4">
    <name type="scientific">Desulforamulus ruminis (strain ATCC 23193 / DSM 2154 / NCIMB 8452 / DL)</name>
    <name type="common">Desulfotomaculum ruminis</name>
    <dbReference type="NCBI Taxonomy" id="696281"/>
    <lineage>
        <taxon>Bacteria</taxon>
        <taxon>Bacillati</taxon>
        <taxon>Bacillota</taxon>
        <taxon>Clostridia</taxon>
        <taxon>Eubacteriales</taxon>
        <taxon>Peptococcaceae</taxon>
        <taxon>Desulforamulus</taxon>
    </lineage>
</organism>
<dbReference type="KEGG" id="dru:Desru_1819"/>
<dbReference type="InterPro" id="IPR003509">
    <property type="entry name" value="UPF0102_YraN-like"/>
</dbReference>
<dbReference type="STRING" id="696281.Desru_1819"/>
<dbReference type="PANTHER" id="PTHR34039:SF1">
    <property type="entry name" value="UPF0102 PROTEIN YRAN"/>
    <property type="match status" value="1"/>
</dbReference>
<dbReference type="AlphaFoldDB" id="F6DTM0"/>
<dbReference type="Proteomes" id="UP000009234">
    <property type="component" value="Chromosome"/>
</dbReference>
<dbReference type="Pfam" id="PF02021">
    <property type="entry name" value="UPF0102"/>
    <property type="match status" value="1"/>
</dbReference>
<dbReference type="RefSeq" id="WP_013841846.1">
    <property type="nucleotide sequence ID" value="NC_015589.1"/>
</dbReference>
<dbReference type="NCBIfam" id="TIGR00252">
    <property type="entry name" value="YraN family protein"/>
    <property type="match status" value="1"/>
</dbReference>
<dbReference type="OrthoDB" id="9802516at2"/>
<dbReference type="EMBL" id="CP002780">
    <property type="protein sequence ID" value="AEG60082.1"/>
    <property type="molecule type" value="Genomic_DNA"/>
</dbReference>